<dbReference type="PANTHER" id="PTHR45138">
    <property type="entry name" value="REGULATORY COMPONENTS OF SENSORY TRANSDUCTION SYSTEM"/>
    <property type="match status" value="1"/>
</dbReference>
<dbReference type="GO" id="GO:1902201">
    <property type="term" value="P:negative regulation of bacterial-type flagellum-dependent cell motility"/>
    <property type="evidence" value="ECO:0007669"/>
    <property type="project" value="TreeGrafter"/>
</dbReference>
<dbReference type="InterPro" id="IPR016132">
    <property type="entry name" value="Phyto_chromo_attachment"/>
</dbReference>
<dbReference type="InterPro" id="IPR029016">
    <property type="entry name" value="GAF-like_dom_sf"/>
</dbReference>
<sequence>MGEGEPAMNRLFNQIISLKFKASYLIINDRFLITGADDNMADILPQMTLALGVDVREIFPFLSSVHLGELIENQSVEREGNLEGVDLKVTLRANWEEERPTSQYLVLIEDRTQFYKEQEERQKQAEGDRLLRAMIEIIRQSVALEEILQSTVDRVQTLLGIDRAFIYYFNPDWSGTVVVEALHSSCHSILDQPIEQSYTKDQVTFYQQGKFSQIDNLETAELRDKDRKYLSQLQVRSQLVFPIQLGIPLTIPIQNTPFPSNQSNLPIASHHYHLCDTYLWGLLIVHQCHQPRNWQPWETQLLKDMSSQLSIAIQQSQLYEQLKEANQELKQLSASDSLTQLFNRRRFDQVLQKEWRRLARERSPLGLILCDIDYFRLYNEAYGYLSGDFCLQLLADAVRQALKRPADLVARYGPEEFAVLLPHTDLSGSFHVAHMIQNNVINLDLEHKTSPVASTVTLSIGVAALVPHVDTQPQFLLELTRYVLDQAKRNGHNQIVVANSSVLLDF</sequence>
<dbReference type="AlphaFoldDB" id="A0A1L9QMY6"/>
<dbReference type="SMART" id="SM00065">
    <property type="entry name" value="GAF"/>
    <property type="match status" value="1"/>
</dbReference>
<dbReference type="InterPro" id="IPR003018">
    <property type="entry name" value="GAF"/>
</dbReference>
<dbReference type="Proteomes" id="UP000183940">
    <property type="component" value="Unassembled WGS sequence"/>
</dbReference>
<dbReference type="InterPro" id="IPR000160">
    <property type="entry name" value="GGDEF_dom"/>
</dbReference>
<dbReference type="SUPFAM" id="SSF55073">
    <property type="entry name" value="Nucleotide cyclase"/>
    <property type="match status" value="1"/>
</dbReference>
<feature type="domain" description="GGDEF" evidence="2">
    <location>
        <begin position="363"/>
        <end position="500"/>
    </location>
</feature>
<evidence type="ECO:0008006" key="5">
    <source>
        <dbReference type="Google" id="ProtNLM"/>
    </source>
</evidence>
<dbReference type="InterPro" id="IPR050469">
    <property type="entry name" value="Diguanylate_Cyclase"/>
</dbReference>
<reference evidence="3" key="1">
    <citation type="submission" date="2016-10" db="EMBL/GenBank/DDBJ databases">
        <title>CRISPR-Cas defence system in Roseofilum reptotaenium: evidence of a bacteriophage-cyanobacterium arms race in the coral black band disease.</title>
        <authorList>
            <person name="Buerger P."/>
            <person name="Wood-Charlson E.M."/>
            <person name="Weynberg K.D."/>
            <person name="Willis B."/>
            <person name="Van Oppen M.J."/>
        </authorList>
    </citation>
    <scope>NUCLEOTIDE SEQUENCE [LARGE SCALE GENOMIC DNA]</scope>
    <source>
        <strain evidence="3">AO1-A</strain>
    </source>
</reference>
<comment type="caution">
    <text evidence="3">The sequence shown here is derived from an EMBL/GenBank/DDBJ whole genome shotgun (WGS) entry which is preliminary data.</text>
</comment>
<accession>A0A1L9QMY6</accession>
<dbReference type="SUPFAM" id="SSF55781">
    <property type="entry name" value="GAF domain-like"/>
    <property type="match status" value="1"/>
</dbReference>
<dbReference type="Pfam" id="PF01590">
    <property type="entry name" value="GAF"/>
    <property type="match status" value="1"/>
</dbReference>
<evidence type="ECO:0000313" key="3">
    <source>
        <dbReference type="EMBL" id="OJJ24012.1"/>
    </source>
</evidence>
<dbReference type="Pfam" id="PF00990">
    <property type="entry name" value="GGDEF"/>
    <property type="match status" value="1"/>
</dbReference>
<evidence type="ECO:0000259" key="1">
    <source>
        <dbReference type="PROSITE" id="PS50046"/>
    </source>
</evidence>
<dbReference type="EMBL" id="MLAW01000039">
    <property type="protein sequence ID" value="OJJ24012.1"/>
    <property type="molecule type" value="Genomic_DNA"/>
</dbReference>
<dbReference type="PANTHER" id="PTHR45138:SF9">
    <property type="entry name" value="DIGUANYLATE CYCLASE DGCM-RELATED"/>
    <property type="match status" value="1"/>
</dbReference>
<gene>
    <name evidence="3" type="ORF">BI308_18680</name>
</gene>
<dbReference type="InterPro" id="IPR029787">
    <property type="entry name" value="Nucleotide_cyclase"/>
</dbReference>
<proteinExistence type="predicted"/>
<dbReference type="GO" id="GO:0043709">
    <property type="term" value="P:cell adhesion involved in single-species biofilm formation"/>
    <property type="evidence" value="ECO:0007669"/>
    <property type="project" value="TreeGrafter"/>
</dbReference>
<protein>
    <recommendedName>
        <fullName evidence="5">GGDEF domain-containing protein</fullName>
    </recommendedName>
</protein>
<evidence type="ECO:0000259" key="2">
    <source>
        <dbReference type="PROSITE" id="PS50887"/>
    </source>
</evidence>
<feature type="domain" description="Phytochrome chromophore attachment site" evidence="1">
    <location>
        <begin position="143"/>
        <end position="308"/>
    </location>
</feature>
<evidence type="ECO:0000313" key="4">
    <source>
        <dbReference type="Proteomes" id="UP000183940"/>
    </source>
</evidence>
<dbReference type="Gene3D" id="3.30.450.40">
    <property type="match status" value="1"/>
</dbReference>
<dbReference type="PROSITE" id="PS50046">
    <property type="entry name" value="PHYTOCHROME_2"/>
    <property type="match status" value="1"/>
</dbReference>
<dbReference type="GO" id="GO:0052621">
    <property type="term" value="F:diguanylate cyclase activity"/>
    <property type="evidence" value="ECO:0007669"/>
    <property type="project" value="TreeGrafter"/>
</dbReference>
<name>A0A1L9QMY6_9CYAN</name>
<organism evidence="3 4">
    <name type="scientific">Roseofilum reptotaenium AO1-A</name>
    <dbReference type="NCBI Taxonomy" id="1925591"/>
    <lineage>
        <taxon>Bacteria</taxon>
        <taxon>Bacillati</taxon>
        <taxon>Cyanobacteriota</taxon>
        <taxon>Cyanophyceae</taxon>
        <taxon>Desertifilales</taxon>
        <taxon>Desertifilaceae</taxon>
        <taxon>Roseofilum</taxon>
    </lineage>
</organism>
<dbReference type="SMART" id="SM00267">
    <property type="entry name" value="GGDEF"/>
    <property type="match status" value="1"/>
</dbReference>
<dbReference type="PROSITE" id="PS50887">
    <property type="entry name" value="GGDEF"/>
    <property type="match status" value="1"/>
</dbReference>
<dbReference type="InterPro" id="IPR043128">
    <property type="entry name" value="Rev_trsase/Diguanyl_cyclase"/>
</dbReference>
<dbReference type="CDD" id="cd01949">
    <property type="entry name" value="GGDEF"/>
    <property type="match status" value="1"/>
</dbReference>
<dbReference type="NCBIfam" id="TIGR00254">
    <property type="entry name" value="GGDEF"/>
    <property type="match status" value="1"/>
</dbReference>
<dbReference type="Gene3D" id="3.30.70.270">
    <property type="match status" value="1"/>
</dbReference>
<keyword evidence="4" id="KW-1185">Reference proteome</keyword>
<dbReference type="STRING" id="1925591.BI308_18680"/>
<dbReference type="GO" id="GO:0005886">
    <property type="term" value="C:plasma membrane"/>
    <property type="evidence" value="ECO:0007669"/>
    <property type="project" value="TreeGrafter"/>
</dbReference>